<evidence type="ECO:0000256" key="2">
    <source>
        <dbReference type="SAM" id="MobiDB-lite"/>
    </source>
</evidence>
<evidence type="ECO:0000259" key="3">
    <source>
        <dbReference type="Pfam" id="PF00685"/>
    </source>
</evidence>
<name>A0A7N0R8E3_KALFE</name>
<feature type="domain" description="Sulfotransferase" evidence="3">
    <location>
        <begin position="6"/>
        <end position="91"/>
    </location>
</feature>
<dbReference type="InterPro" id="IPR000863">
    <property type="entry name" value="Sulfotransferase_dom"/>
</dbReference>
<dbReference type="GO" id="GO:0008146">
    <property type="term" value="F:sulfotransferase activity"/>
    <property type="evidence" value="ECO:0007669"/>
    <property type="project" value="InterPro"/>
</dbReference>
<evidence type="ECO:0000313" key="4">
    <source>
        <dbReference type="EnsemblPlants" id="Kaladp0001s0163.1.v1.1.CDS.1"/>
    </source>
</evidence>
<organism evidence="4 5">
    <name type="scientific">Kalanchoe fedtschenkoi</name>
    <name type="common">Lavender scallops</name>
    <name type="synonym">South American air plant</name>
    <dbReference type="NCBI Taxonomy" id="63787"/>
    <lineage>
        <taxon>Eukaryota</taxon>
        <taxon>Viridiplantae</taxon>
        <taxon>Streptophyta</taxon>
        <taxon>Embryophyta</taxon>
        <taxon>Tracheophyta</taxon>
        <taxon>Spermatophyta</taxon>
        <taxon>Magnoliopsida</taxon>
        <taxon>eudicotyledons</taxon>
        <taxon>Gunneridae</taxon>
        <taxon>Pentapetalae</taxon>
        <taxon>Saxifragales</taxon>
        <taxon>Crassulaceae</taxon>
        <taxon>Kalanchoe</taxon>
    </lineage>
</organism>
<keyword evidence="1" id="KW-0808">Transferase</keyword>
<sequence>MSSSLATLKSGATWLKALLFSIMNRSSHCSFRVGDGGNNNNPLAPSHLDDPTPEDQSSLLSTHLPHSLLPRSMIESGCKFVHVMREAQGCAS</sequence>
<protein>
    <recommendedName>
        <fullName evidence="1">Sulfotransferase</fullName>
        <ecNumber evidence="1">2.8.2.-</ecNumber>
    </recommendedName>
</protein>
<accession>A0A7N0R8E3</accession>
<dbReference type="EnsemblPlants" id="Kaladp0001s0163.1.v1.1">
    <property type="protein sequence ID" value="Kaladp0001s0163.1.v1.1.CDS.1"/>
    <property type="gene ID" value="Kaladp0001s0163.v1.1"/>
</dbReference>
<dbReference type="SUPFAM" id="SSF52540">
    <property type="entry name" value="P-loop containing nucleoside triphosphate hydrolases"/>
    <property type="match status" value="1"/>
</dbReference>
<comment type="similarity">
    <text evidence="1">Belongs to the sulfotransferase 1 family.</text>
</comment>
<dbReference type="EC" id="2.8.2.-" evidence="1"/>
<proteinExistence type="inferred from homology"/>
<dbReference type="Gramene" id="Kaladp0001s0163.1.v1.1">
    <property type="protein sequence ID" value="Kaladp0001s0163.1.v1.1.CDS.1"/>
    <property type="gene ID" value="Kaladp0001s0163.v1.1"/>
</dbReference>
<dbReference type="Pfam" id="PF00685">
    <property type="entry name" value="Sulfotransfer_1"/>
    <property type="match status" value="1"/>
</dbReference>
<evidence type="ECO:0000256" key="1">
    <source>
        <dbReference type="RuleBase" id="RU361155"/>
    </source>
</evidence>
<evidence type="ECO:0000313" key="5">
    <source>
        <dbReference type="Proteomes" id="UP000594263"/>
    </source>
</evidence>
<keyword evidence="5" id="KW-1185">Reference proteome</keyword>
<dbReference type="Gene3D" id="3.40.50.300">
    <property type="entry name" value="P-loop containing nucleotide triphosphate hydrolases"/>
    <property type="match status" value="1"/>
</dbReference>
<dbReference type="InterPro" id="IPR027417">
    <property type="entry name" value="P-loop_NTPase"/>
</dbReference>
<reference evidence="4" key="1">
    <citation type="submission" date="2021-01" db="UniProtKB">
        <authorList>
            <consortium name="EnsemblPlants"/>
        </authorList>
    </citation>
    <scope>IDENTIFICATION</scope>
</reference>
<feature type="region of interest" description="Disordered" evidence="2">
    <location>
        <begin position="31"/>
        <end position="60"/>
    </location>
</feature>
<dbReference type="AlphaFoldDB" id="A0A7N0R8E3"/>
<dbReference type="Proteomes" id="UP000594263">
    <property type="component" value="Unplaced"/>
</dbReference>